<dbReference type="Pfam" id="PF01712">
    <property type="entry name" value="dNK"/>
    <property type="match status" value="1"/>
</dbReference>
<proteinExistence type="predicted"/>
<dbReference type="InterPro" id="IPR031314">
    <property type="entry name" value="DNK_dom"/>
</dbReference>
<dbReference type="SUPFAM" id="SSF52540">
    <property type="entry name" value="P-loop containing nucleoside triphosphate hydrolases"/>
    <property type="match status" value="1"/>
</dbReference>
<dbReference type="EMBL" id="JANEYF010005770">
    <property type="protein sequence ID" value="KAJ8926874.1"/>
    <property type="molecule type" value="Genomic_DNA"/>
</dbReference>
<organism evidence="2 3">
    <name type="scientific">Rhamnusium bicolor</name>
    <dbReference type="NCBI Taxonomy" id="1586634"/>
    <lineage>
        <taxon>Eukaryota</taxon>
        <taxon>Metazoa</taxon>
        <taxon>Ecdysozoa</taxon>
        <taxon>Arthropoda</taxon>
        <taxon>Hexapoda</taxon>
        <taxon>Insecta</taxon>
        <taxon>Pterygota</taxon>
        <taxon>Neoptera</taxon>
        <taxon>Endopterygota</taxon>
        <taxon>Coleoptera</taxon>
        <taxon>Polyphaga</taxon>
        <taxon>Cucujiformia</taxon>
        <taxon>Chrysomeloidea</taxon>
        <taxon>Cerambycidae</taxon>
        <taxon>Lepturinae</taxon>
        <taxon>Rhagiini</taxon>
        <taxon>Rhamnusium</taxon>
    </lineage>
</organism>
<name>A0AAV8WJD7_9CUCU</name>
<dbReference type="Proteomes" id="UP001162156">
    <property type="component" value="Unassembled WGS sequence"/>
</dbReference>
<evidence type="ECO:0000313" key="3">
    <source>
        <dbReference type="Proteomes" id="UP001162156"/>
    </source>
</evidence>
<feature type="domain" description="Deoxynucleoside kinase" evidence="1">
    <location>
        <begin position="29"/>
        <end position="179"/>
    </location>
</feature>
<gene>
    <name evidence="2" type="ORF">NQ314_020725</name>
</gene>
<dbReference type="PANTHER" id="PTHR10513">
    <property type="entry name" value="DEOXYNUCLEOSIDE KINASE"/>
    <property type="match status" value="1"/>
</dbReference>
<comment type="caution">
    <text evidence="2">The sequence shown here is derived from an EMBL/GenBank/DDBJ whole genome shotgun (WGS) entry which is preliminary data.</text>
</comment>
<reference evidence="2" key="1">
    <citation type="journal article" date="2023" name="Insect Mol. Biol.">
        <title>Genome sequencing provides insights into the evolution of gene families encoding plant cell wall-degrading enzymes in longhorned beetles.</title>
        <authorList>
            <person name="Shin N.R."/>
            <person name="Okamura Y."/>
            <person name="Kirsch R."/>
            <person name="Pauchet Y."/>
        </authorList>
    </citation>
    <scope>NUCLEOTIDE SEQUENCE</scope>
    <source>
        <strain evidence="2">RBIC_L_NR</strain>
    </source>
</reference>
<dbReference type="GO" id="GO:0019136">
    <property type="term" value="F:deoxynucleoside kinase activity"/>
    <property type="evidence" value="ECO:0007669"/>
    <property type="project" value="TreeGrafter"/>
</dbReference>
<keyword evidence="3" id="KW-1185">Reference proteome</keyword>
<dbReference type="InterPro" id="IPR050566">
    <property type="entry name" value="Deoxyribonucleoside_kinase"/>
</dbReference>
<protein>
    <recommendedName>
        <fullName evidence="1">Deoxynucleoside kinase domain-containing protein</fullName>
    </recommendedName>
</protein>
<dbReference type="InterPro" id="IPR027417">
    <property type="entry name" value="P-loop_NTPase"/>
</dbReference>
<sequence length="188" mass="22095">METFVFLRSQSNSGETAMATICWALCIKNLKSGALLFNKYVQLTMLQHHCQRSSHPIKLMERSVYSARYCFVEKMKRDQILSAASAAVIDEHFKWLKNNASTGVDLIVYLRTTPEVVYKRMMERNRAEEKSVSFDYLKELHDIHENWLYYKNLHHCPAPVLVLNADLDKSDIKRNMKNVRHTYLMNFQ</sequence>
<dbReference type="GO" id="GO:0005739">
    <property type="term" value="C:mitochondrion"/>
    <property type="evidence" value="ECO:0007669"/>
    <property type="project" value="TreeGrafter"/>
</dbReference>
<accession>A0AAV8WJD7</accession>
<evidence type="ECO:0000313" key="2">
    <source>
        <dbReference type="EMBL" id="KAJ8926874.1"/>
    </source>
</evidence>
<dbReference type="PANTHER" id="PTHR10513:SF24">
    <property type="entry name" value="THYMIDINE KINASE 2, MITOCHONDRIAL"/>
    <property type="match status" value="1"/>
</dbReference>
<evidence type="ECO:0000259" key="1">
    <source>
        <dbReference type="Pfam" id="PF01712"/>
    </source>
</evidence>
<dbReference type="Gene3D" id="3.40.50.300">
    <property type="entry name" value="P-loop containing nucleotide triphosphate hydrolases"/>
    <property type="match status" value="1"/>
</dbReference>
<dbReference type="AlphaFoldDB" id="A0AAV8WJD7"/>